<keyword evidence="2" id="KW-1185">Reference proteome</keyword>
<dbReference type="EMBL" id="SOSA01000420">
    <property type="protein sequence ID" value="THC91381.1"/>
    <property type="molecule type" value="Genomic_DNA"/>
</dbReference>
<dbReference type="AlphaFoldDB" id="A0A4S3JE32"/>
<gene>
    <name evidence="1" type="ORF">EYZ11_009149</name>
</gene>
<proteinExistence type="predicted"/>
<dbReference type="VEuPathDB" id="FungiDB:EYZ11_009149"/>
<organism evidence="1 2">
    <name type="scientific">Aspergillus tanneri</name>
    <dbReference type="NCBI Taxonomy" id="1220188"/>
    <lineage>
        <taxon>Eukaryota</taxon>
        <taxon>Fungi</taxon>
        <taxon>Dikarya</taxon>
        <taxon>Ascomycota</taxon>
        <taxon>Pezizomycotina</taxon>
        <taxon>Eurotiomycetes</taxon>
        <taxon>Eurotiomycetidae</taxon>
        <taxon>Eurotiales</taxon>
        <taxon>Aspergillaceae</taxon>
        <taxon>Aspergillus</taxon>
        <taxon>Aspergillus subgen. Circumdati</taxon>
    </lineage>
</organism>
<comment type="caution">
    <text evidence="1">The sequence shown here is derived from an EMBL/GenBank/DDBJ whole genome shotgun (WGS) entry which is preliminary data.</text>
</comment>
<evidence type="ECO:0000313" key="1">
    <source>
        <dbReference type="EMBL" id="THC91381.1"/>
    </source>
</evidence>
<protein>
    <submittedName>
        <fullName evidence="1">Uncharacterized protein</fullName>
    </submittedName>
</protein>
<reference evidence="1 2" key="1">
    <citation type="submission" date="2019-03" db="EMBL/GenBank/DDBJ databases">
        <title>The genome sequence of a newly discovered highly antifungal drug resistant Aspergillus species, Aspergillus tanneri NIH 1004.</title>
        <authorList>
            <person name="Mounaud S."/>
            <person name="Singh I."/>
            <person name="Joardar V."/>
            <person name="Pakala S."/>
            <person name="Pakala S."/>
            <person name="Venepally P."/>
            <person name="Hoover J."/>
            <person name="Nierman W."/>
            <person name="Chung J."/>
            <person name="Losada L."/>
        </authorList>
    </citation>
    <scope>NUCLEOTIDE SEQUENCE [LARGE SCALE GENOMIC DNA]</scope>
    <source>
        <strain evidence="1 2">NIH1004</strain>
    </source>
</reference>
<evidence type="ECO:0000313" key="2">
    <source>
        <dbReference type="Proteomes" id="UP000308092"/>
    </source>
</evidence>
<dbReference type="Proteomes" id="UP000308092">
    <property type="component" value="Unassembled WGS sequence"/>
</dbReference>
<accession>A0A4S3JE32</accession>
<sequence>MNSPPLSTCFLIQTEIPPLSIDGRFNATYIIYELYRRTLRRVHESSVTLYINVASEVASKKDIFGAQREFGEGFSYPYWSFKGVKSWLGTSTDAWRIPQLSAYMSGAIRRSELTMGRNLNNNL</sequence>
<name>A0A4S3JE32_9EURO</name>